<evidence type="ECO:0000256" key="5">
    <source>
        <dbReference type="ARBA" id="ARBA00022833"/>
    </source>
</evidence>
<dbReference type="Proteomes" id="UP000887013">
    <property type="component" value="Unassembled WGS sequence"/>
</dbReference>
<dbReference type="AlphaFoldDB" id="A0A8X6Q1U2"/>
<comment type="caution">
    <text evidence="14">The sequence shown here is derived from an EMBL/GenBank/DDBJ whole genome shotgun (WGS) entry which is preliminary data.</text>
</comment>
<keyword evidence="11" id="KW-0131">Cell cycle</keyword>
<evidence type="ECO:0000256" key="12">
    <source>
        <dbReference type="PROSITE-ProRule" id="PRU00309"/>
    </source>
</evidence>
<dbReference type="EMBL" id="BMAW01025354">
    <property type="protein sequence ID" value="GFT92158.1"/>
    <property type="molecule type" value="Genomic_DNA"/>
</dbReference>
<evidence type="ECO:0000256" key="3">
    <source>
        <dbReference type="ARBA" id="ARBA00022723"/>
    </source>
</evidence>
<evidence type="ECO:0000313" key="15">
    <source>
        <dbReference type="Proteomes" id="UP000887013"/>
    </source>
</evidence>
<dbReference type="GO" id="GO:0043565">
    <property type="term" value="F:sequence-specific DNA binding"/>
    <property type="evidence" value="ECO:0007669"/>
    <property type="project" value="InterPro"/>
</dbReference>
<dbReference type="GO" id="GO:0005654">
    <property type="term" value="C:nucleoplasm"/>
    <property type="evidence" value="ECO:0007669"/>
    <property type="project" value="UniProtKB-SubCell"/>
</dbReference>
<keyword evidence="7" id="KW-0175">Coiled coil</keyword>
<dbReference type="SMART" id="SM00692">
    <property type="entry name" value="DM3"/>
    <property type="match status" value="1"/>
</dbReference>
<dbReference type="InterPro" id="IPR026516">
    <property type="entry name" value="THAP1/10"/>
</dbReference>
<keyword evidence="9" id="KW-0804">Transcription</keyword>
<comment type="similarity">
    <text evidence="2">Belongs to the THAP1 family.</text>
</comment>
<evidence type="ECO:0000256" key="4">
    <source>
        <dbReference type="ARBA" id="ARBA00022771"/>
    </source>
</evidence>
<keyword evidence="4 12" id="KW-0863">Zinc-finger</keyword>
<evidence type="ECO:0000256" key="8">
    <source>
        <dbReference type="ARBA" id="ARBA00023125"/>
    </source>
</evidence>
<dbReference type="SUPFAM" id="SSF57716">
    <property type="entry name" value="Glucocorticoid receptor-like (DNA-binding domain)"/>
    <property type="match status" value="1"/>
</dbReference>
<evidence type="ECO:0000256" key="11">
    <source>
        <dbReference type="ARBA" id="ARBA00023306"/>
    </source>
</evidence>
<proteinExistence type="inferred from homology"/>
<dbReference type="PANTHER" id="PTHR46600">
    <property type="entry name" value="THAP DOMAIN-CONTAINING"/>
    <property type="match status" value="1"/>
</dbReference>
<comment type="subcellular location">
    <subcellularLocation>
        <location evidence="1">Nucleus</location>
        <location evidence="1">Nucleoplasm</location>
    </subcellularLocation>
</comment>
<keyword evidence="5" id="KW-0862">Zinc</keyword>
<keyword evidence="15" id="KW-1185">Reference proteome</keyword>
<evidence type="ECO:0000259" key="13">
    <source>
        <dbReference type="PROSITE" id="PS50950"/>
    </source>
</evidence>
<evidence type="ECO:0000256" key="7">
    <source>
        <dbReference type="ARBA" id="ARBA00023054"/>
    </source>
</evidence>
<keyword evidence="6" id="KW-0805">Transcription regulation</keyword>
<dbReference type="OrthoDB" id="6436959at2759"/>
<protein>
    <recommendedName>
        <fullName evidence="13">THAP-type domain-containing protein</fullName>
    </recommendedName>
</protein>
<evidence type="ECO:0000256" key="10">
    <source>
        <dbReference type="ARBA" id="ARBA00023242"/>
    </source>
</evidence>
<feature type="domain" description="THAP-type" evidence="13">
    <location>
        <begin position="1"/>
        <end position="79"/>
    </location>
</feature>
<reference evidence="14" key="1">
    <citation type="submission" date="2020-08" db="EMBL/GenBank/DDBJ databases">
        <title>Multicomponent nature underlies the extraordinary mechanical properties of spider dragline silk.</title>
        <authorList>
            <person name="Kono N."/>
            <person name="Nakamura H."/>
            <person name="Mori M."/>
            <person name="Yoshida Y."/>
            <person name="Ohtoshi R."/>
            <person name="Malay A.D."/>
            <person name="Moran D.A.P."/>
            <person name="Tomita M."/>
            <person name="Numata K."/>
            <person name="Arakawa K."/>
        </authorList>
    </citation>
    <scope>NUCLEOTIDE SEQUENCE</scope>
</reference>
<organism evidence="14 15">
    <name type="scientific">Nephila pilipes</name>
    <name type="common">Giant wood spider</name>
    <name type="synonym">Nephila maculata</name>
    <dbReference type="NCBI Taxonomy" id="299642"/>
    <lineage>
        <taxon>Eukaryota</taxon>
        <taxon>Metazoa</taxon>
        <taxon>Ecdysozoa</taxon>
        <taxon>Arthropoda</taxon>
        <taxon>Chelicerata</taxon>
        <taxon>Arachnida</taxon>
        <taxon>Araneae</taxon>
        <taxon>Araneomorphae</taxon>
        <taxon>Entelegynae</taxon>
        <taxon>Araneoidea</taxon>
        <taxon>Nephilidae</taxon>
        <taxon>Nephila</taxon>
    </lineage>
</organism>
<dbReference type="Pfam" id="PF05485">
    <property type="entry name" value="THAP"/>
    <property type="match status" value="1"/>
</dbReference>
<evidence type="ECO:0000256" key="2">
    <source>
        <dbReference type="ARBA" id="ARBA00006177"/>
    </source>
</evidence>
<dbReference type="PANTHER" id="PTHR46600:SF1">
    <property type="entry name" value="THAP DOMAIN-CONTAINING PROTEIN 1"/>
    <property type="match status" value="1"/>
</dbReference>
<gene>
    <name evidence="14" type="ORF">NPIL_664671</name>
</gene>
<evidence type="ECO:0000256" key="6">
    <source>
        <dbReference type="ARBA" id="ARBA00023015"/>
    </source>
</evidence>
<name>A0A8X6Q1U2_NEPPI</name>
<evidence type="ECO:0000313" key="14">
    <source>
        <dbReference type="EMBL" id="GFT92158.1"/>
    </source>
</evidence>
<evidence type="ECO:0000256" key="1">
    <source>
        <dbReference type="ARBA" id="ARBA00004642"/>
    </source>
</evidence>
<keyword evidence="8 12" id="KW-0238">DNA-binding</keyword>
<evidence type="ECO:0000256" key="9">
    <source>
        <dbReference type="ARBA" id="ARBA00023163"/>
    </source>
</evidence>
<sequence>MATVQMFGFPKDDSLSKKGIKANCRKDFAPSNYSKVCELHFAEEAIRKNTKVYDEKTGIKISVLLKYCRLQNFAVPSIFPNCPKYLSMSSNPALECPE</sequence>
<accession>A0A8X6Q1U2</accession>
<dbReference type="PROSITE" id="PS50950">
    <property type="entry name" value="ZF_THAP"/>
    <property type="match status" value="1"/>
</dbReference>
<dbReference type="GO" id="GO:0008270">
    <property type="term" value="F:zinc ion binding"/>
    <property type="evidence" value="ECO:0007669"/>
    <property type="project" value="UniProtKB-KW"/>
</dbReference>
<keyword evidence="10" id="KW-0539">Nucleus</keyword>
<dbReference type="InterPro" id="IPR006612">
    <property type="entry name" value="THAP_Znf"/>
</dbReference>
<keyword evidence="3" id="KW-0479">Metal-binding</keyword>